<proteinExistence type="predicted"/>
<name>A0A835JPX1_9ROSI</name>
<keyword evidence="2" id="KW-1185">Reference proteome</keyword>
<dbReference type="OrthoDB" id="695142at2759"/>
<dbReference type="EMBL" id="JADGMS010000009">
    <property type="protein sequence ID" value="KAF9675255.1"/>
    <property type="molecule type" value="Genomic_DNA"/>
</dbReference>
<evidence type="ECO:0000313" key="1">
    <source>
        <dbReference type="EMBL" id="KAF9675255.1"/>
    </source>
</evidence>
<organism evidence="1 2">
    <name type="scientific">Salix dunnii</name>
    <dbReference type="NCBI Taxonomy" id="1413687"/>
    <lineage>
        <taxon>Eukaryota</taxon>
        <taxon>Viridiplantae</taxon>
        <taxon>Streptophyta</taxon>
        <taxon>Embryophyta</taxon>
        <taxon>Tracheophyta</taxon>
        <taxon>Spermatophyta</taxon>
        <taxon>Magnoliopsida</taxon>
        <taxon>eudicotyledons</taxon>
        <taxon>Gunneridae</taxon>
        <taxon>Pentapetalae</taxon>
        <taxon>rosids</taxon>
        <taxon>fabids</taxon>
        <taxon>Malpighiales</taxon>
        <taxon>Salicaceae</taxon>
        <taxon>Saliceae</taxon>
        <taxon>Salix</taxon>
    </lineage>
</organism>
<gene>
    <name evidence="1" type="ORF">SADUNF_Sadunf09G0013000</name>
</gene>
<sequence>MSYDKITALVLDKNESLSSMTLPPFHQPGKTQKTLLAAYFSGGRLNLTMKLHAKVTYGRWTWPAHKDLMKATCDENVKVEFPSKVTALVFGSSECDVQNNLLHLVTILFSKRSNCNRVLS</sequence>
<comment type="caution">
    <text evidence="1">The sequence shown here is derived from an EMBL/GenBank/DDBJ whole genome shotgun (WGS) entry which is preliminary data.</text>
</comment>
<dbReference type="AlphaFoldDB" id="A0A835JPX1"/>
<evidence type="ECO:0000313" key="2">
    <source>
        <dbReference type="Proteomes" id="UP000657918"/>
    </source>
</evidence>
<accession>A0A835JPX1</accession>
<reference evidence="1 2" key="1">
    <citation type="submission" date="2020-10" db="EMBL/GenBank/DDBJ databases">
        <title>Plant Genome Project.</title>
        <authorList>
            <person name="Zhang R.-G."/>
        </authorList>
    </citation>
    <scope>NUCLEOTIDE SEQUENCE [LARGE SCALE GENOMIC DNA]</scope>
    <source>
        <strain evidence="1">FAFU-HL-1</strain>
        <tissue evidence="1">Leaf</tissue>
    </source>
</reference>
<protein>
    <submittedName>
        <fullName evidence="1">Uncharacterized protein</fullName>
    </submittedName>
</protein>
<dbReference type="Proteomes" id="UP000657918">
    <property type="component" value="Unassembled WGS sequence"/>
</dbReference>